<gene>
    <name evidence="1" type="ORF">EZS28_055993</name>
</gene>
<organism evidence="1 2">
    <name type="scientific">Streblomastix strix</name>
    <dbReference type="NCBI Taxonomy" id="222440"/>
    <lineage>
        <taxon>Eukaryota</taxon>
        <taxon>Metamonada</taxon>
        <taxon>Preaxostyla</taxon>
        <taxon>Oxymonadida</taxon>
        <taxon>Streblomastigidae</taxon>
        <taxon>Streblomastix</taxon>
    </lineage>
</organism>
<dbReference type="Proteomes" id="UP000324800">
    <property type="component" value="Unassembled WGS sequence"/>
</dbReference>
<proteinExistence type="predicted"/>
<dbReference type="EMBL" id="SNRW01048962">
    <property type="protein sequence ID" value="KAA6312064.1"/>
    <property type="molecule type" value="Genomic_DNA"/>
</dbReference>
<reference evidence="1 2" key="1">
    <citation type="submission" date="2019-03" db="EMBL/GenBank/DDBJ databases">
        <title>Single cell metagenomics reveals metabolic interactions within the superorganism composed of flagellate Streblomastix strix and complex community of Bacteroidetes bacteria on its surface.</title>
        <authorList>
            <person name="Treitli S.C."/>
            <person name="Kolisko M."/>
            <person name="Husnik F."/>
            <person name="Keeling P."/>
            <person name="Hampl V."/>
        </authorList>
    </citation>
    <scope>NUCLEOTIDE SEQUENCE [LARGE SCALE GENOMIC DNA]</scope>
    <source>
        <strain evidence="1">ST1C</strain>
    </source>
</reference>
<accession>A0A5J4PU13</accession>
<dbReference type="AlphaFoldDB" id="A0A5J4PU13"/>
<name>A0A5J4PU13_9EUKA</name>
<protein>
    <submittedName>
        <fullName evidence="1">Uncharacterized protein</fullName>
    </submittedName>
</protein>
<comment type="caution">
    <text evidence="1">The sequence shown here is derived from an EMBL/GenBank/DDBJ whole genome shotgun (WGS) entry which is preliminary data.</text>
</comment>
<evidence type="ECO:0000313" key="1">
    <source>
        <dbReference type="EMBL" id="KAA6312064.1"/>
    </source>
</evidence>
<evidence type="ECO:0000313" key="2">
    <source>
        <dbReference type="Proteomes" id="UP000324800"/>
    </source>
</evidence>
<sequence length="91" mass="9832">MIPFQAVISQLNSSILQSIPADDATTTIPIPTSFSTIPSIHSIGDDDVIIIAITYKLNRQSTTDGCSKISMTKNPYGKCRTLGSANGERFR</sequence>